<dbReference type="Gene3D" id="3.40.50.720">
    <property type="entry name" value="NAD(P)-binding Rossmann-like Domain"/>
    <property type="match status" value="1"/>
</dbReference>
<dbReference type="PANTHER" id="PTHR45348">
    <property type="entry name" value="HYPOTHETICAL OXIDOREDUCTASE (EUROFUNG)"/>
    <property type="match status" value="1"/>
</dbReference>
<dbReference type="CDD" id="cd08249">
    <property type="entry name" value="enoyl_reductase_like"/>
    <property type="match status" value="1"/>
</dbReference>
<evidence type="ECO:0000313" key="3">
    <source>
        <dbReference type="Proteomes" id="UP000076532"/>
    </source>
</evidence>
<dbReference type="AlphaFoldDB" id="A0A166WVJ4"/>
<reference evidence="2 3" key="1">
    <citation type="journal article" date="2016" name="Mol. Biol. Evol.">
        <title>Comparative Genomics of Early-Diverging Mushroom-Forming Fungi Provides Insights into the Origins of Lignocellulose Decay Capabilities.</title>
        <authorList>
            <person name="Nagy L.G."/>
            <person name="Riley R."/>
            <person name="Tritt A."/>
            <person name="Adam C."/>
            <person name="Daum C."/>
            <person name="Floudas D."/>
            <person name="Sun H."/>
            <person name="Yadav J.S."/>
            <person name="Pangilinan J."/>
            <person name="Larsson K.H."/>
            <person name="Matsuura K."/>
            <person name="Barry K."/>
            <person name="Labutti K."/>
            <person name="Kuo R."/>
            <person name="Ohm R.A."/>
            <person name="Bhattacharya S.S."/>
            <person name="Shirouzu T."/>
            <person name="Yoshinaga Y."/>
            <person name="Martin F.M."/>
            <person name="Grigoriev I.V."/>
            <person name="Hibbett D.S."/>
        </authorList>
    </citation>
    <scope>NUCLEOTIDE SEQUENCE [LARGE SCALE GENOMIC DNA]</scope>
    <source>
        <strain evidence="2 3">CBS 109695</strain>
    </source>
</reference>
<proteinExistence type="predicted"/>
<dbReference type="GO" id="GO:0016651">
    <property type="term" value="F:oxidoreductase activity, acting on NAD(P)H"/>
    <property type="evidence" value="ECO:0007669"/>
    <property type="project" value="InterPro"/>
</dbReference>
<dbReference type="Gene3D" id="3.90.180.10">
    <property type="entry name" value="Medium-chain alcohol dehydrogenases, catalytic domain"/>
    <property type="match status" value="1"/>
</dbReference>
<dbReference type="OrthoDB" id="10257049at2759"/>
<organism evidence="2 3">
    <name type="scientific">Athelia psychrophila</name>
    <dbReference type="NCBI Taxonomy" id="1759441"/>
    <lineage>
        <taxon>Eukaryota</taxon>
        <taxon>Fungi</taxon>
        <taxon>Dikarya</taxon>
        <taxon>Basidiomycota</taxon>
        <taxon>Agaricomycotina</taxon>
        <taxon>Agaricomycetes</taxon>
        <taxon>Agaricomycetidae</taxon>
        <taxon>Atheliales</taxon>
        <taxon>Atheliaceae</taxon>
        <taxon>Athelia</taxon>
    </lineage>
</organism>
<protein>
    <submittedName>
        <fullName evidence="2">GroES-like protein</fullName>
    </submittedName>
</protein>
<accession>A0A166WVJ4</accession>
<dbReference type="InterPro" id="IPR013154">
    <property type="entry name" value="ADH-like_N"/>
</dbReference>
<evidence type="ECO:0000259" key="1">
    <source>
        <dbReference type="SMART" id="SM00829"/>
    </source>
</evidence>
<dbReference type="EMBL" id="KV417480">
    <property type="protein sequence ID" value="KZP34151.1"/>
    <property type="molecule type" value="Genomic_DNA"/>
</dbReference>
<dbReference type="InterPro" id="IPR020843">
    <property type="entry name" value="ER"/>
</dbReference>
<dbReference type="Pfam" id="PF08240">
    <property type="entry name" value="ADH_N"/>
    <property type="match status" value="1"/>
</dbReference>
<gene>
    <name evidence="2" type="ORF">FIBSPDRAFT_809173</name>
</gene>
<dbReference type="SMART" id="SM00829">
    <property type="entry name" value="PKS_ER"/>
    <property type="match status" value="1"/>
</dbReference>
<dbReference type="SUPFAM" id="SSF50129">
    <property type="entry name" value="GroES-like"/>
    <property type="match status" value="1"/>
</dbReference>
<dbReference type="InterPro" id="IPR013149">
    <property type="entry name" value="ADH-like_C"/>
</dbReference>
<evidence type="ECO:0000313" key="2">
    <source>
        <dbReference type="EMBL" id="KZP34151.1"/>
    </source>
</evidence>
<sequence>MQALVTKPSLRTAVVATLPIPEPGPNEIRVKVHAIALNPVDPLYVAHPPSPEEGRVVGSDIAGTVDKLGSGVDAWKLGERVAGLLQGATTGNEAARPGGFAEYAILEADLTFRIPEKVSFEEAATFPLCSLTAAQALFIRLQLPAPFPGPFHHALPNHARKPALLIYSASTSLGLFAVQLAKLITPPLTVIATASPANHALLRALGADAVFDYRSPTWAADVRAATADGLGIDYALDCISEDATTGQISQCFVGGEAEKRIAVIRKVAWDASLVREDVSPLYGAAWTGLGHAIVYNGAPVPADAAHRAFTVAFFRYLSASALVFPVRGNPVRLMPGGLRAIVGDGFALIGSGKVADREKQAARSEEHMKKISAEKLVYRIGQDL</sequence>
<feature type="domain" description="Enoyl reductase (ER)" evidence="1">
    <location>
        <begin position="8"/>
        <end position="323"/>
    </location>
</feature>
<dbReference type="Pfam" id="PF00107">
    <property type="entry name" value="ADH_zinc_N"/>
    <property type="match status" value="1"/>
</dbReference>
<dbReference type="STRING" id="436010.A0A166WVJ4"/>
<dbReference type="PANTHER" id="PTHR45348:SF7">
    <property type="entry name" value="ZINC BINDING OXIDOREDUCTASE, PUTATIVE-RELATED"/>
    <property type="match status" value="1"/>
</dbReference>
<dbReference type="Proteomes" id="UP000076532">
    <property type="component" value="Unassembled WGS sequence"/>
</dbReference>
<keyword evidence="3" id="KW-1185">Reference proteome</keyword>
<dbReference type="SUPFAM" id="SSF51735">
    <property type="entry name" value="NAD(P)-binding Rossmann-fold domains"/>
    <property type="match status" value="1"/>
</dbReference>
<dbReference type="InterPro" id="IPR047122">
    <property type="entry name" value="Trans-enoyl_RdTase-like"/>
</dbReference>
<name>A0A166WVJ4_9AGAM</name>
<dbReference type="InterPro" id="IPR011032">
    <property type="entry name" value="GroES-like_sf"/>
</dbReference>
<dbReference type="InterPro" id="IPR036291">
    <property type="entry name" value="NAD(P)-bd_dom_sf"/>
</dbReference>